<evidence type="ECO:0000256" key="21">
    <source>
        <dbReference type="ARBA" id="ARBA00023324"/>
    </source>
</evidence>
<evidence type="ECO:0000256" key="2">
    <source>
        <dbReference type="ARBA" id="ARBA00002322"/>
    </source>
</evidence>
<evidence type="ECO:0000256" key="28">
    <source>
        <dbReference type="PIRSR" id="PIRSR601929-2"/>
    </source>
</evidence>
<dbReference type="Pfam" id="PF00141">
    <property type="entry name" value="peroxidase"/>
    <property type="match status" value="1"/>
</dbReference>
<feature type="binding site" evidence="23">
    <location>
        <position position="175"/>
    </location>
    <ligand>
        <name>substrate</name>
    </ligand>
</feature>
<dbReference type="InterPro" id="IPR019794">
    <property type="entry name" value="Peroxidases_AS"/>
</dbReference>
<feature type="binding site" evidence="27">
    <location>
        <position position="518"/>
    </location>
    <ligand>
        <name>oxalate</name>
        <dbReference type="ChEBI" id="CHEBI:30623"/>
    </ligand>
</feature>
<dbReference type="InterPro" id="IPR019793">
    <property type="entry name" value="Peroxidases_heam-ligand_BS"/>
</dbReference>
<evidence type="ECO:0000256" key="17">
    <source>
        <dbReference type="ARBA" id="ARBA00023004"/>
    </source>
</evidence>
<dbReference type="SMART" id="SM00835">
    <property type="entry name" value="Cupin_1"/>
    <property type="match status" value="1"/>
</dbReference>
<feature type="chain" id="PRO_5043621214" description="peroxidase" evidence="29">
    <location>
        <begin position="29"/>
        <end position="618"/>
    </location>
</feature>
<comment type="caution">
    <text evidence="31">The sequence shown here is derived from an EMBL/GenBank/DDBJ whole genome shotgun (WGS) entry which is preliminary data.</text>
</comment>
<evidence type="ECO:0000256" key="13">
    <source>
        <dbReference type="ARBA" id="ARBA00022723"/>
    </source>
</evidence>
<evidence type="ECO:0000256" key="11">
    <source>
        <dbReference type="ARBA" id="ARBA00022559"/>
    </source>
</evidence>
<evidence type="ECO:0000256" key="24">
    <source>
        <dbReference type="PIRSR" id="PIRSR600823-3"/>
    </source>
</evidence>
<dbReference type="InterPro" id="IPR011051">
    <property type="entry name" value="RmlC_Cupin_sf"/>
</dbReference>
<feature type="binding site" evidence="27">
    <location>
        <position position="513"/>
    </location>
    <ligand>
        <name>oxalate</name>
        <dbReference type="ChEBI" id="CHEBI:30623"/>
    </ligand>
</feature>
<keyword evidence="14 29" id="KW-0732">Signal</keyword>
<evidence type="ECO:0000256" key="19">
    <source>
        <dbReference type="ARBA" id="ARBA00023180"/>
    </source>
</evidence>
<comment type="function">
    <text evidence="2">Removal of H(2)O(2), oxidation of toxic reductants, biosynthesis and degradation of lignin, suberization, auxin catabolism, response to environmental stresses such as wounding, pathogen attack and oxidative stress. These functions might be dependent on each isozyme/isoform in each plant tissue.</text>
</comment>
<feature type="binding site" evidence="24">
    <location>
        <position position="76"/>
    </location>
    <ligand>
        <name>Ca(2+)</name>
        <dbReference type="ChEBI" id="CHEBI:29108"/>
        <label>1</label>
    </ligand>
</feature>
<feature type="binding site" evidence="24">
    <location>
        <position position="94"/>
    </location>
    <ligand>
        <name>Ca(2+)</name>
        <dbReference type="ChEBI" id="CHEBI:29108"/>
        <label>1</label>
    </ligand>
</feature>
<dbReference type="GO" id="GO:0042744">
    <property type="term" value="P:hydrogen peroxide catabolic process"/>
    <property type="evidence" value="ECO:0007669"/>
    <property type="project" value="UniProtKB-KW"/>
</dbReference>
<proteinExistence type="inferred from homology"/>
<comment type="subcellular location">
    <subcellularLocation>
        <location evidence="4">Secreted</location>
        <location evidence="4">Extracellular space</location>
        <location evidence="4">Apoplast</location>
    </subcellularLocation>
</comment>
<feature type="signal peptide" evidence="29">
    <location>
        <begin position="1"/>
        <end position="28"/>
    </location>
</feature>
<evidence type="ECO:0000256" key="10">
    <source>
        <dbReference type="ARBA" id="ARBA00022525"/>
    </source>
</evidence>
<evidence type="ECO:0000256" key="9">
    <source>
        <dbReference type="ARBA" id="ARBA00022523"/>
    </source>
</evidence>
<evidence type="ECO:0000256" key="20">
    <source>
        <dbReference type="ARBA" id="ARBA00023211"/>
    </source>
</evidence>
<dbReference type="PRINTS" id="PR00461">
    <property type="entry name" value="PLPEROXIDASE"/>
</dbReference>
<feature type="active site" description="Proton acceptor" evidence="22">
    <location>
        <position position="75"/>
    </location>
</feature>
<dbReference type="GO" id="GO:0006979">
    <property type="term" value="P:response to oxidative stress"/>
    <property type="evidence" value="ECO:0007669"/>
    <property type="project" value="InterPro"/>
</dbReference>
<evidence type="ECO:0000256" key="26">
    <source>
        <dbReference type="PIRSR" id="PIRSR600823-5"/>
    </source>
</evidence>
<dbReference type="Gene3D" id="1.10.420.10">
    <property type="entry name" value="Peroxidase, domain 2"/>
    <property type="match status" value="1"/>
</dbReference>
<feature type="binding site" evidence="27">
    <location>
        <position position="508"/>
    </location>
    <ligand>
        <name>oxalate</name>
        <dbReference type="ChEBI" id="CHEBI:30623"/>
    </ligand>
</feature>
<protein>
    <recommendedName>
        <fullName evidence="8">peroxidase</fullName>
        <ecNumber evidence="8">1.11.1.7</ecNumber>
    </recommendedName>
</protein>
<dbReference type="InterPro" id="IPR010255">
    <property type="entry name" value="Haem_peroxidase_sf"/>
</dbReference>
<evidence type="ECO:0000256" key="5">
    <source>
        <dbReference type="ARBA" id="ARBA00006873"/>
    </source>
</evidence>
<feature type="binding site" evidence="28">
    <location>
        <position position="518"/>
    </location>
    <ligand>
        <name>Mn(2+)</name>
        <dbReference type="ChEBI" id="CHEBI:29035"/>
    </ligand>
</feature>
<evidence type="ECO:0000256" key="3">
    <source>
        <dbReference type="ARBA" id="ARBA00003629"/>
    </source>
</evidence>
<dbReference type="AlphaFoldDB" id="A0AAW2SBW2"/>
<feature type="binding site" evidence="28">
    <location>
        <position position="511"/>
    </location>
    <ligand>
        <name>Mn(2+)</name>
        <dbReference type="ChEBI" id="CHEBI:29035"/>
    </ligand>
</feature>
<feature type="binding site" evidence="28">
    <location>
        <position position="513"/>
    </location>
    <ligand>
        <name>Mn(2+)</name>
        <dbReference type="ChEBI" id="CHEBI:29035"/>
    </ligand>
</feature>
<dbReference type="PANTHER" id="PTHR31517:SF59">
    <property type="entry name" value="PEROXIDASE"/>
    <property type="match status" value="1"/>
</dbReference>
<keyword evidence="20 27" id="KW-0464">Manganese</keyword>
<dbReference type="Gene3D" id="1.10.520.10">
    <property type="match status" value="1"/>
</dbReference>
<dbReference type="FunFam" id="1.10.420.10:FF:000007">
    <property type="entry name" value="Peroxidase"/>
    <property type="match status" value="1"/>
</dbReference>
<feature type="binding site" evidence="24">
    <location>
        <position position="206"/>
    </location>
    <ligand>
        <name>Ca(2+)</name>
        <dbReference type="ChEBI" id="CHEBI:29108"/>
        <label>2</label>
    </ligand>
</feature>
<dbReference type="InterPro" id="IPR001929">
    <property type="entry name" value="Germin"/>
</dbReference>
<evidence type="ECO:0000313" key="31">
    <source>
        <dbReference type="EMBL" id="KAL0389980.1"/>
    </source>
</evidence>
<feature type="disulfide bond" evidence="26">
    <location>
        <begin position="77"/>
        <end position="82"/>
    </location>
</feature>
<dbReference type="PRINTS" id="PR00458">
    <property type="entry name" value="PEROXIDASE"/>
</dbReference>
<evidence type="ECO:0000256" key="14">
    <source>
        <dbReference type="ARBA" id="ARBA00022729"/>
    </source>
</evidence>
<evidence type="ECO:0000256" key="27">
    <source>
        <dbReference type="PIRSR" id="PIRSR601929-1"/>
    </source>
</evidence>
<reference evidence="31" key="2">
    <citation type="journal article" date="2024" name="Plant">
        <title>Genomic evolution and insights into agronomic trait innovations of Sesamum species.</title>
        <authorList>
            <person name="Miao H."/>
            <person name="Wang L."/>
            <person name="Qu L."/>
            <person name="Liu H."/>
            <person name="Sun Y."/>
            <person name="Le M."/>
            <person name="Wang Q."/>
            <person name="Wei S."/>
            <person name="Zheng Y."/>
            <person name="Lin W."/>
            <person name="Duan Y."/>
            <person name="Cao H."/>
            <person name="Xiong S."/>
            <person name="Wang X."/>
            <person name="Wei L."/>
            <person name="Li C."/>
            <person name="Ma Q."/>
            <person name="Ju M."/>
            <person name="Zhao R."/>
            <person name="Li G."/>
            <person name="Mu C."/>
            <person name="Tian Q."/>
            <person name="Mei H."/>
            <person name="Zhang T."/>
            <person name="Gao T."/>
            <person name="Zhang H."/>
        </authorList>
    </citation>
    <scope>NUCLEOTIDE SEQUENCE</scope>
    <source>
        <strain evidence="31">KEN8</strain>
    </source>
</reference>
<dbReference type="GO" id="GO:0030145">
    <property type="term" value="F:manganese ion binding"/>
    <property type="evidence" value="ECO:0007669"/>
    <property type="project" value="InterPro"/>
</dbReference>
<feature type="binding site" evidence="24">
    <location>
        <position position="267"/>
    </location>
    <ligand>
        <name>Ca(2+)</name>
        <dbReference type="ChEBI" id="CHEBI:29108"/>
        <label>2</label>
    </ligand>
</feature>
<comment type="cofactor">
    <cofactor evidence="24">
        <name>heme b</name>
        <dbReference type="ChEBI" id="CHEBI:60344"/>
    </cofactor>
    <text evidence="24">Binds 1 heme b (iron(II)-protoporphyrin IX) group per subunit.</text>
</comment>
<feature type="binding site" evidence="24">
    <location>
        <position position="257"/>
    </location>
    <ligand>
        <name>Ca(2+)</name>
        <dbReference type="ChEBI" id="CHEBI:29108"/>
        <label>2</label>
    </ligand>
</feature>
<dbReference type="EC" id="1.11.1.7" evidence="8"/>
<evidence type="ECO:0000256" key="29">
    <source>
        <dbReference type="SAM" id="SignalP"/>
    </source>
</evidence>
<dbReference type="PROSITE" id="PS50873">
    <property type="entry name" value="PEROXIDASE_4"/>
    <property type="match status" value="1"/>
</dbReference>
<feature type="binding site" description="axial binding residue" evidence="24">
    <location>
        <position position="205"/>
    </location>
    <ligand>
        <name>heme b</name>
        <dbReference type="ChEBI" id="CHEBI:60344"/>
    </ligand>
    <ligandPart>
        <name>Fe</name>
        <dbReference type="ChEBI" id="CHEBI:18248"/>
    </ligandPart>
</feature>
<comment type="catalytic activity">
    <reaction evidence="1">
        <text>2 a phenolic donor + H2O2 = 2 a phenolic radical donor + 2 H2O</text>
        <dbReference type="Rhea" id="RHEA:56136"/>
        <dbReference type="ChEBI" id="CHEBI:15377"/>
        <dbReference type="ChEBI" id="CHEBI:16240"/>
        <dbReference type="ChEBI" id="CHEBI:139520"/>
        <dbReference type="ChEBI" id="CHEBI:139521"/>
        <dbReference type="EC" id="1.11.1.7"/>
    </reaction>
</comment>
<feature type="binding site" evidence="24">
    <location>
        <position position="83"/>
    </location>
    <ligand>
        <name>Ca(2+)</name>
        <dbReference type="ChEBI" id="CHEBI:29108"/>
        <label>1</label>
    </ligand>
</feature>
<dbReference type="InterPro" id="IPR000823">
    <property type="entry name" value="Peroxidase_pln"/>
</dbReference>
<comment type="subunit">
    <text evidence="7">Oligomer (believed to be a pentamer but probably hexamer).</text>
</comment>
<keyword evidence="18 26" id="KW-1015">Disulfide bond</keyword>
<gene>
    <name evidence="31" type="ORF">Scaly_0355100</name>
</gene>
<feature type="binding site" evidence="24">
    <location>
        <position position="85"/>
    </location>
    <ligand>
        <name>Ca(2+)</name>
        <dbReference type="ChEBI" id="CHEBI:29108"/>
        <label>1</label>
    </ligand>
</feature>
<evidence type="ECO:0000256" key="23">
    <source>
        <dbReference type="PIRSR" id="PIRSR600823-2"/>
    </source>
</evidence>
<keyword evidence="19" id="KW-0325">Glycoprotein</keyword>
<feature type="disulfide bond" evidence="26">
    <location>
        <begin position="42"/>
        <end position="120"/>
    </location>
</feature>
<dbReference type="GO" id="GO:0048046">
    <property type="term" value="C:apoplast"/>
    <property type="evidence" value="ECO:0007669"/>
    <property type="project" value="UniProtKB-SubCell"/>
</dbReference>
<reference evidence="31" key="1">
    <citation type="submission" date="2020-06" db="EMBL/GenBank/DDBJ databases">
        <authorList>
            <person name="Li T."/>
            <person name="Hu X."/>
            <person name="Zhang T."/>
            <person name="Song X."/>
            <person name="Zhang H."/>
            <person name="Dai N."/>
            <person name="Sheng W."/>
            <person name="Hou X."/>
            <person name="Wei L."/>
        </authorList>
    </citation>
    <scope>NUCLEOTIDE SEQUENCE</scope>
    <source>
        <strain evidence="31">KEN8</strain>
        <tissue evidence="31">Leaf</tissue>
    </source>
</reference>
<feature type="binding site" evidence="24">
    <location>
        <position position="81"/>
    </location>
    <ligand>
        <name>Ca(2+)</name>
        <dbReference type="ChEBI" id="CHEBI:29108"/>
        <label>1</label>
    </ligand>
</feature>
<dbReference type="SUPFAM" id="SSF51182">
    <property type="entry name" value="RmlC-like cupins"/>
    <property type="match status" value="1"/>
</dbReference>
<keyword evidence="10" id="KW-0964">Secreted</keyword>
<sequence>MSSSSSSSIAVIVLLSLVFATLSGQCQGGDVPLQVGFYKGKCGRADIEAIIGGVVLARFMKDPTITAALLRMQFHDCFVNGCDASILLDGNNTEKTAAPNLSVRGYEIIDAAKAAVEAICPGVVSCADIIVMATRDAVALVNEYSLPSLVEEDDTLYKLGRRDGTTSLAKNVDLPAPSISVSDSIKAFAKKGLDATDMVYLLGGHTVGVAHCSLFQDRLYNFQNTGKPDPTMDSSLLTALRARCPQNTTVDNTVNLDQNPLSSMTVDNSYYRQIILHRAILQIDQELALDPLSKQTVTAIANGFDFSTRFGQAMIKLGAVQVLTGKQGEIRRSCRATNNPPNNSFLTSSSYKLQVDTTESFFSRMKNETKRQCSSPNLGCRVPIPRSLRCYLFILDFFNNIPPLCNKQEAANPMALTKKSSFFLLLASLAMIQISMAGDPDILTDFIVPPNSPPPDGNFFTFTGMRSLISAPIPPTFKVVKATLDQFPALNGQSVSYAVLIYPAGSVNPVHTHPRSAELLFLAQGSLEVGFVDTTNKLYTQTLQQGDVFVFPKGLVHFQYNADAKTPALAISAFGSANAGTVSLPNTLFNTTIDDSVLALSFKTDVATIQKLKAGLKG</sequence>
<dbReference type="CDD" id="cd00693">
    <property type="entry name" value="secretory_peroxidase"/>
    <property type="match status" value="1"/>
</dbReference>
<evidence type="ECO:0000256" key="22">
    <source>
        <dbReference type="PIRSR" id="PIRSR600823-1"/>
    </source>
</evidence>
<dbReference type="PANTHER" id="PTHR31517">
    <property type="match status" value="1"/>
</dbReference>
<comment type="cofactor">
    <cofactor evidence="24">
        <name>Ca(2+)</name>
        <dbReference type="ChEBI" id="CHEBI:29108"/>
    </cofactor>
    <text evidence="24">Binds 2 calcium ions per subunit.</text>
</comment>
<feature type="disulfide bond" evidence="26">
    <location>
        <begin position="212"/>
        <end position="244"/>
    </location>
</feature>
<keyword evidence="9" id="KW-0052">Apoplast</keyword>
<evidence type="ECO:0000256" key="16">
    <source>
        <dbReference type="ARBA" id="ARBA00023002"/>
    </source>
</evidence>
<feature type="binding site" evidence="24">
    <location>
        <position position="79"/>
    </location>
    <ligand>
        <name>Ca(2+)</name>
        <dbReference type="ChEBI" id="CHEBI:29108"/>
        <label>1</label>
    </ligand>
</feature>
<dbReference type="InterPro" id="IPR033905">
    <property type="entry name" value="Secretory_peroxidase"/>
</dbReference>
<keyword evidence="15 24" id="KW-0106">Calcium</keyword>
<dbReference type="InterPro" id="IPR002016">
    <property type="entry name" value="Haem_peroxidase"/>
</dbReference>
<feature type="disulfide bond" evidence="26">
    <location>
        <begin position="126"/>
        <end position="334"/>
    </location>
</feature>
<dbReference type="CDD" id="cd02241">
    <property type="entry name" value="cupin_OxOx"/>
    <property type="match status" value="1"/>
</dbReference>
<keyword evidence="11 31" id="KW-0575">Peroxidase</keyword>
<comment type="similarity">
    <text evidence="6">Belongs to the germin family.</text>
</comment>
<evidence type="ECO:0000256" key="15">
    <source>
        <dbReference type="ARBA" id="ARBA00022837"/>
    </source>
</evidence>
<evidence type="ECO:0000259" key="30">
    <source>
        <dbReference type="PROSITE" id="PS50873"/>
    </source>
</evidence>
<dbReference type="Pfam" id="PF00190">
    <property type="entry name" value="Cupin_1"/>
    <property type="match status" value="1"/>
</dbReference>
<evidence type="ECO:0000256" key="25">
    <source>
        <dbReference type="PIRSR" id="PIRSR600823-4"/>
    </source>
</evidence>
<evidence type="ECO:0000256" key="18">
    <source>
        <dbReference type="ARBA" id="ARBA00023157"/>
    </source>
</evidence>
<accession>A0AAW2SBW2</accession>
<dbReference type="PROSITE" id="PS00436">
    <property type="entry name" value="PEROXIDASE_2"/>
    <property type="match status" value="1"/>
</dbReference>
<dbReference type="EMBL" id="JACGWM010000002">
    <property type="protein sequence ID" value="KAL0389980.1"/>
    <property type="molecule type" value="Genomic_DNA"/>
</dbReference>
<evidence type="ECO:0000256" key="1">
    <source>
        <dbReference type="ARBA" id="ARBA00000189"/>
    </source>
</evidence>
<dbReference type="InterPro" id="IPR006045">
    <property type="entry name" value="Cupin_1"/>
</dbReference>
<dbReference type="Gene3D" id="2.60.120.10">
    <property type="entry name" value="Jelly Rolls"/>
    <property type="match status" value="1"/>
</dbReference>
<evidence type="ECO:0000256" key="12">
    <source>
        <dbReference type="ARBA" id="ARBA00022617"/>
    </source>
</evidence>
<evidence type="ECO:0000256" key="8">
    <source>
        <dbReference type="ARBA" id="ARBA00012313"/>
    </source>
</evidence>
<evidence type="ECO:0000256" key="7">
    <source>
        <dbReference type="ARBA" id="ARBA00011268"/>
    </source>
</evidence>
<keyword evidence="12" id="KW-0349">Heme</keyword>
<evidence type="ECO:0000256" key="6">
    <source>
        <dbReference type="ARBA" id="ARBA00007456"/>
    </source>
</evidence>
<feature type="binding site" evidence="28">
    <location>
        <position position="557"/>
    </location>
    <ligand>
        <name>Mn(2+)</name>
        <dbReference type="ChEBI" id="CHEBI:29035"/>
    </ligand>
</feature>
<keyword evidence="17 24" id="KW-0408">Iron</keyword>
<evidence type="ECO:0000256" key="4">
    <source>
        <dbReference type="ARBA" id="ARBA00004271"/>
    </source>
</evidence>
<keyword evidence="13 24" id="KW-0479">Metal-binding</keyword>
<dbReference type="SUPFAM" id="SSF48113">
    <property type="entry name" value="Heme-dependent peroxidases"/>
    <property type="match status" value="1"/>
</dbReference>
<comment type="function">
    <text evidence="3">May play a role in plant defense. Probably has no oxalate oxidase activity even if the active site is conserved.</text>
</comment>
<name>A0AAW2SBW2_9LAMI</name>
<keyword evidence="16" id="KW-0560">Oxidoreductase</keyword>
<dbReference type="InterPro" id="IPR014710">
    <property type="entry name" value="RmlC-like_jellyroll"/>
</dbReference>
<dbReference type="GO" id="GO:0140825">
    <property type="term" value="F:lactoperoxidase activity"/>
    <property type="evidence" value="ECO:0007669"/>
    <property type="project" value="UniProtKB-EC"/>
</dbReference>
<comment type="similarity">
    <text evidence="5">Belongs to the peroxidase family. Ascorbate peroxidase subfamily.</text>
</comment>
<dbReference type="FunFam" id="2.60.120.10:FF:000098">
    <property type="entry name" value="Germin-like protein 9-3"/>
    <property type="match status" value="1"/>
</dbReference>
<dbReference type="GO" id="GO:0020037">
    <property type="term" value="F:heme binding"/>
    <property type="evidence" value="ECO:0007669"/>
    <property type="project" value="InterPro"/>
</dbReference>
<dbReference type="PROSITE" id="PS00435">
    <property type="entry name" value="PEROXIDASE_1"/>
    <property type="match status" value="1"/>
</dbReference>
<feature type="site" description="Transition state stabilizer" evidence="25">
    <location>
        <position position="71"/>
    </location>
</feature>
<organism evidence="31">
    <name type="scientific">Sesamum calycinum</name>
    <dbReference type="NCBI Taxonomy" id="2727403"/>
    <lineage>
        <taxon>Eukaryota</taxon>
        <taxon>Viridiplantae</taxon>
        <taxon>Streptophyta</taxon>
        <taxon>Embryophyta</taxon>
        <taxon>Tracheophyta</taxon>
        <taxon>Spermatophyta</taxon>
        <taxon>Magnoliopsida</taxon>
        <taxon>eudicotyledons</taxon>
        <taxon>Gunneridae</taxon>
        <taxon>Pentapetalae</taxon>
        <taxon>asterids</taxon>
        <taxon>lamiids</taxon>
        <taxon>Lamiales</taxon>
        <taxon>Pedaliaceae</taxon>
        <taxon>Sesamum</taxon>
    </lineage>
</organism>
<feature type="domain" description="Plant heme peroxidase family profile" evidence="30">
    <location>
        <begin position="32"/>
        <end position="338"/>
    </location>
</feature>
<keyword evidence="21" id="KW-0376">Hydrogen peroxide</keyword>